<feature type="transmembrane region" description="Helical" evidence="4">
    <location>
        <begin position="218"/>
        <end position="238"/>
    </location>
</feature>
<feature type="transmembrane region" description="Helical" evidence="4">
    <location>
        <begin position="308"/>
        <end position="334"/>
    </location>
</feature>
<feature type="transmembrane region" description="Helical" evidence="4">
    <location>
        <begin position="346"/>
        <end position="370"/>
    </location>
</feature>
<sequence>MSKISALPKYIYLYFLCQSLNLTVTVISVTVAATVGLMIAPDQSWATLPYGMQFLFMLLATYPASVLMEKKGRKVGFIVGALGLIGSGMVGFSAVMTDSFLLLIIAHSLLGCFMACANYYRFAAVDNLIGKTKTRAVSLVIAGGLVAAVLGPFIASSFRDIGGFPLFALCYLALVMLAGVNLILIVFLPNEVEKKITKQEKEKRDLVDQHWLKNVSPLFLLAVVTAAFSYGIMNLIMVQSSLQMHHLGIHFDHSAMAIQWHVVAMFAPSFLSGYLISRLGHQKVIFIGLAFFLATFIINIVGTSYSSIVLSLIFLGVAWNFTYVSGSAYIAVILEGNKSAKKLQGIGDTGIALFAMLGAMTPALLMSTIGWAGTNFLSIGLILFCLVLLILFIILHKRNALNPVGAS</sequence>
<feature type="domain" description="Major facilitator superfamily (MFS) profile" evidence="5">
    <location>
        <begin position="215"/>
        <end position="407"/>
    </location>
</feature>
<feature type="transmembrane region" description="Helical" evidence="4">
    <location>
        <begin position="12"/>
        <end position="38"/>
    </location>
</feature>
<comment type="caution">
    <text evidence="6">The sequence shown here is derived from an EMBL/GenBank/DDBJ whole genome shotgun (WGS) entry which is preliminary data.</text>
</comment>
<dbReference type="PANTHER" id="PTHR23534:SF1">
    <property type="entry name" value="MAJOR FACILITATOR SUPERFAMILY PROTEIN"/>
    <property type="match status" value="1"/>
</dbReference>
<keyword evidence="1 4" id="KW-0812">Transmembrane</keyword>
<organism evidence="6 7">
    <name type="scientific">Marinomonas colpomeniae</name>
    <dbReference type="NCBI Taxonomy" id="2774408"/>
    <lineage>
        <taxon>Bacteria</taxon>
        <taxon>Pseudomonadati</taxon>
        <taxon>Pseudomonadota</taxon>
        <taxon>Gammaproteobacteria</taxon>
        <taxon>Oceanospirillales</taxon>
        <taxon>Oceanospirillaceae</taxon>
        <taxon>Marinomonas</taxon>
    </lineage>
</organism>
<keyword evidence="3 4" id="KW-0472">Membrane</keyword>
<dbReference type="PROSITE" id="PS50850">
    <property type="entry name" value="MFS"/>
    <property type="match status" value="1"/>
</dbReference>
<dbReference type="Gene3D" id="1.20.1250.20">
    <property type="entry name" value="MFS general substrate transporter like domains"/>
    <property type="match status" value="1"/>
</dbReference>
<keyword evidence="7" id="KW-1185">Reference proteome</keyword>
<evidence type="ECO:0000259" key="5">
    <source>
        <dbReference type="PROSITE" id="PS50850"/>
    </source>
</evidence>
<dbReference type="Pfam" id="PF07690">
    <property type="entry name" value="MFS_1"/>
    <property type="match status" value="1"/>
</dbReference>
<evidence type="ECO:0000256" key="2">
    <source>
        <dbReference type="ARBA" id="ARBA00022989"/>
    </source>
</evidence>
<dbReference type="InterPro" id="IPR020846">
    <property type="entry name" value="MFS_dom"/>
</dbReference>
<dbReference type="PANTHER" id="PTHR23534">
    <property type="entry name" value="MFS PERMEASE"/>
    <property type="match status" value="1"/>
</dbReference>
<dbReference type="EMBL" id="JACYFC010000001">
    <property type="protein sequence ID" value="MBD5770120.1"/>
    <property type="molecule type" value="Genomic_DNA"/>
</dbReference>
<protein>
    <submittedName>
        <fullName evidence="6">MFS transporter</fullName>
    </submittedName>
</protein>
<feature type="transmembrane region" description="Helical" evidence="4">
    <location>
        <begin position="50"/>
        <end position="68"/>
    </location>
</feature>
<feature type="transmembrane region" description="Helical" evidence="4">
    <location>
        <begin position="258"/>
        <end position="277"/>
    </location>
</feature>
<proteinExistence type="predicted"/>
<feature type="transmembrane region" description="Helical" evidence="4">
    <location>
        <begin position="376"/>
        <end position="395"/>
    </location>
</feature>
<dbReference type="InterPro" id="IPR011701">
    <property type="entry name" value="MFS"/>
</dbReference>
<evidence type="ECO:0000256" key="4">
    <source>
        <dbReference type="SAM" id="Phobius"/>
    </source>
</evidence>
<feature type="transmembrane region" description="Helical" evidence="4">
    <location>
        <begin position="75"/>
        <end position="94"/>
    </location>
</feature>
<accession>A0ABR8NVN9</accession>
<evidence type="ECO:0000256" key="3">
    <source>
        <dbReference type="ARBA" id="ARBA00023136"/>
    </source>
</evidence>
<keyword evidence="2 4" id="KW-1133">Transmembrane helix</keyword>
<gene>
    <name evidence="6" type="ORF">IF202_03580</name>
</gene>
<evidence type="ECO:0000313" key="7">
    <source>
        <dbReference type="Proteomes" id="UP000604161"/>
    </source>
</evidence>
<dbReference type="RefSeq" id="WP_191593482.1">
    <property type="nucleotide sequence ID" value="NZ_JACYFC010000001.1"/>
</dbReference>
<feature type="transmembrane region" description="Helical" evidence="4">
    <location>
        <begin position="166"/>
        <end position="188"/>
    </location>
</feature>
<evidence type="ECO:0000256" key="1">
    <source>
        <dbReference type="ARBA" id="ARBA00022692"/>
    </source>
</evidence>
<feature type="transmembrane region" description="Helical" evidence="4">
    <location>
        <begin position="100"/>
        <end position="122"/>
    </location>
</feature>
<feature type="transmembrane region" description="Helical" evidence="4">
    <location>
        <begin position="284"/>
        <end position="302"/>
    </location>
</feature>
<name>A0ABR8NVN9_9GAMM</name>
<dbReference type="SUPFAM" id="SSF103473">
    <property type="entry name" value="MFS general substrate transporter"/>
    <property type="match status" value="1"/>
</dbReference>
<evidence type="ECO:0000313" key="6">
    <source>
        <dbReference type="EMBL" id="MBD5770120.1"/>
    </source>
</evidence>
<dbReference type="Proteomes" id="UP000604161">
    <property type="component" value="Unassembled WGS sequence"/>
</dbReference>
<reference evidence="6 7" key="1">
    <citation type="submission" date="2020-09" db="EMBL/GenBank/DDBJ databases">
        <title>Marinomonas sp. nov., isolated from the cysticercosis algae of Qingdao, China.</title>
        <authorList>
            <person name="Sun X."/>
        </authorList>
    </citation>
    <scope>NUCLEOTIDE SEQUENCE [LARGE SCALE GENOMIC DNA]</scope>
    <source>
        <strain evidence="6 7">SM2066</strain>
    </source>
</reference>
<dbReference type="InterPro" id="IPR036259">
    <property type="entry name" value="MFS_trans_sf"/>
</dbReference>
<feature type="transmembrane region" description="Helical" evidence="4">
    <location>
        <begin position="134"/>
        <end position="154"/>
    </location>
</feature>